<feature type="transmembrane region" description="Helical" evidence="5">
    <location>
        <begin position="233"/>
        <end position="253"/>
    </location>
</feature>
<feature type="transmembrane region" description="Helical" evidence="5">
    <location>
        <begin position="395"/>
        <end position="411"/>
    </location>
</feature>
<dbReference type="Gene3D" id="1.10.10.10">
    <property type="entry name" value="Winged helix-like DNA-binding domain superfamily/Winged helix DNA-binding domain"/>
    <property type="match status" value="1"/>
</dbReference>
<evidence type="ECO:0000313" key="8">
    <source>
        <dbReference type="Proteomes" id="UP000254000"/>
    </source>
</evidence>
<protein>
    <submittedName>
        <fullName evidence="7">Helix-turn-helix transcriptional regulator</fullName>
    </submittedName>
</protein>
<feature type="transmembrane region" description="Helical" evidence="5">
    <location>
        <begin position="148"/>
        <end position="170"/>
    </location>
</feature>
<name>A0A369LTZ3_9ACTN</name>
<comment type="caution">
    <text evidence="7">The sequence shown here is derived from an EMBL/GenBank/DDBJ whole genome shotgun (WGS) entry which is preliminary data.</text>
</comment>
<feature type="transmembrane region" description="Helical" evidence="5">
    <location>
        <begin position="117"/>
        <end position="136"/>
    </location>
</feature>
<sequence>MMGVIIIIICYLVSELGKHTLLTLSIRLKPTGFARMMKTAPAMGGRAARRAGTERDGSCRRNGAGGKGRRARHTVAGRRRMRHGKGKPMKSKTSAADATPTEQRAPNAPTVRFSLDYLIVIAGFGLCRAWIVFSLSASVSSFEARTDWVFLVAGAVAAALAALVMTRFVGSMPRMHERLTDIMLGLAASSALCIPAATWLDSASLLMLGLITGGAAAGLLQVMWGERFAAQDLYFSLACAPAAAVVTGLVLAMASDGNLIAFIALPAASIVLLALECRRCGIVWKTGLPEGQMEDEPQEADEGTAPQEGGGAPFARGRALHGYLRLDASSTKLMVSIMVFSFLIRMLDAFPIVGDDPFELLGGIGSFSLVVVGAVFLVIVFFVKDRMNITLVYRLSLPVMIGGLIALALVFGERAPLAVLLIATGYELFDILAWVLFGEIARRMGPGAAPYVFGVGVAYMLLGMAAGYVASAVMIPLVDAGVLQLSAVALVAVLCLVIIAFLVLPESVISSIPLIKGAGRRTEKPADDQEEHPEPQLTLEQKCAGVAEACGLTPREREVLQFLARGRTLSIVARDLHIAKNTARTHIEKIYQKTDIHKQQDLIDFVEGWEER</sequence>
<dbReference type="PANTHER" id="PTHR44688">
    <property type="entry name" value="DNA-BINDING TRANSCRIPTIONAL ACTIVATOR DEVR_DOSR"/>
    <property type="match status" value="1"/>
</dbReference>
<dbReference type="InterPro" id="IPR016032">
    <property type="entry name" value="Sig_transdc_resp-reg_C-effctor"/>
</dbReference>
<feature type="compositionally biased region" description="Acidic residues" evidence="4">
    <location>
        <begin position="292"/>
        <end position="302"/>
    </location>
</feature>
<feature type="region of interest" description="Disordered" evidence="4">
    <location>
        <begin position="44"/>
        <end position="105"/>
    </location>
</feature>
<accession>A0A369LTZ3</accession>
<keyword evidence="1" id="KW-0805">Transcription regulation</keyword>
<keyword evidence="3" id="KW-0804">Transcription</keyword>
<dbReference type="EMBL" id="PPTS01000008">
    <property type="protein sequence ID" value="RDB63011.1"/>
    <property type="molecule type" value="Genomic_DNA"/>
</dbReference>
<dbReference type="CDD" id="cd06170">
    <property type="entry name" value="LuxR_C_like"/>
    <property type="match status" value="1"/>
</dbReference>
<evidence type="ECO:0000256" key="5">
    <source>
        <dbReference type="SAM" id="Phobius"/>
    </source>
</evidence>
<feature type="transmembrane region" description="Helical" evidence="5">
    <location>
        <begin position="182"/>
        <end position="200"/>
    </location>
</feature>
<feature type="transmembrane region" description="Helical" evidence="5">
    <location>
        <begin position="360"/>
        <end position="383"/>
    </location>
</feature>
<feature type="transmembrane region" description="Helical" evidence="5">
    <location>
        <begin position="259"/>
        <end position="275"/>
    </location>
</feature>
<feature type="compositionally biased region" description="Basic residues" evidence="4">
    <location>
        <begin position="67"/>
        <end position="90"/>
    </location>
</feature>
<feature type="transmembrane region" description="Helical" evidence="5">
    <location>
        <begin position="206"/>
        <end position="224"/>
    </location>
</feature>
<feature type="domain" description="HTH luxR-type" evidence="6">
    <location>
        <begin position="545"/>
        <end position="610"/>
    </location>
</feature>
<dbReference type="SUPFAM" id="SSF46894">
    <property type="entry name" value="C-terminal effector domain of the bipartite response regulators"/>
    <property type="match status" value="1"/>
</dbReference>
<evidence type="ECO:0000256" key="3">
    <source>
        <dbReference type="ARBA" id="ARBA00023163"/>
    </source>
</evidence>
<dbReference type="SMART" id="SM00421">
    <property type="entry name" value="HTH_LUXR"/>
    <property type="match status" value="1"/>
</dbReference>
<dbReference type="PANTHER" id="PTHR44688:SF16">
    <property type="entry name" value="DNA-BINDING TRANSCRIPTIONAL ACTIVATOR DEVR_DOSR"/>
    <property type="match status" value="1"/>
</dbReference>
<keyword evidence="5" id="KW-1133">Transmembrane helix</keyword>
<feature type="transmembrane region" description="Helical" evidence="5">
    <location>
        <begin position="449"/>
        <end position="470"/>
    </location>
</feature>
<reference evidence="7 8" key="1">
    <citation type="journal article" date="2018" name="Elife">
        <title>Discovery and characterization of a prevalent human gut bacterial enzyme sufficient for the inactivation of a family of plant toxins.</title>
        <authorList>
            <person name="Koppel N."/>
            <person name="Bisanz J.E."/>
            <person name="Pandelia M.E."/>
            <person name="Turnbaugh P.J."/>
            <person name="Balskus E.P."/>
        </authorList>
    </citation>
    <scope>NUCLEOTIDE SEQUENCE [LARGE SCALE GENOMIC DNA]</scope>
    <source>
        <strain evidence="7 8">3C</strain>
    </source>
</reference>
<evidence type="ECO:0000256" key="4">
    <source>
        <dbReference type="SAM" id="MobiDB-lite"/>
    </source>
</evidence>
<dbReference type="Pfam" id="PF00196">
    <property type="entry name" value="GerE"/>
    <property type="match status" value="1"/>
</dbReference>
<proteinExistence type="predicted"/>
<dbReference type="InterPro" id="IPR000792">
    <property type="entry name" value="Tscrpt_reg_LuxR_C"/>
</dbReference>
<dbReference type="GO" id="GO:0006355">
    <property type="term" value="P:regulation of DNA-templated transcription"/>
    <property type="evidence" value="ECO:0007669"/>
    <property type="project" value="InterPro"/>
</dbReference>
<dbReference type="PRINTS" id="PR00038">
    <property type="entry name" value="HTHLUXR"/>
</dbReference>
<keyword evidence="5" id="KW-0812">Transmembrane</keyword>
<dbReference type="PROSITE" id="PS50043">
    <property type="entry name" value="HTH_LUXR_2"/>
    <property type="match status" value="1"/>
</dbReference>
<evidence type="ECO:0000256" key="1">
    <source>
        <dbReference type="ARBA" id="ARBA00023015"/>
    </source>
</evidence>
<feature type="region of interest" description="Disordered" evidence="4">
    <location>
        <begin position="292"/>
        <end position="311"/>
    </location>
</feature>
<dbReference type="InterPro" id="IPR036388">
    <property type="entry name" value="WH-like_DNA-bd_sf"/>
</dbReference>
<feature type="transmembrane region" description="Helical" evidence="5">
    <location>
        <begin position="333"/>
        <end position="354"/>
    </location>
</feature>
<dbReference type="Proteomes" id="UP000254000">
    <property type="component" value="Unassembled WGS sequence"/>
</dbReference>
<dbReference type="OrthoDB" id="161302at2"/>
<feature type="compositionally biased region" description="Polar residues" evidence="4">
    <location>
        <begin position="91"/>
        <end position="104"/>
    </location>
</feature>
<feature type="transmembrane region" description="Helical" evidence="5">
    <location>
        <begin position="417"/>
        <end position="437"/>
    </location>
</feature>
<keyword evidence="8" id="KW-1185">Reference proteome</keyword>
<feature type="transmembrane region" description="Helical" evidence="5">
    <location>
        <begin position="6"/>
        <end position="28"/>
    </location>
</feature>
<keyword evidence="5" id="KW-0472">Membrane</keyword>
<feature type="transmembrane region" description="Helical" evidence="5">
    <location>
        <begin position="482"/>
        <end position="504"/>
    </location>
</feature>
<keyword evidence="2" id="KW-0238">DNA-binding</keyword>
<organism evidence="7 8">
    <name type="scientific">Gordonibacter pamelaeae</name>
    <dbReference type="NCBI Taxonomy" id="471189"/>
    <lineage>
        <taxon>Bacteria</taxon>
        <taxon>Bacillati</taxon>
        <taxon>Actinomycetota</taxon>
        <taxon>Coriobacteriia</taxon>
        <taxon>Eggerthellales</taxon>
        <taxon>Eggerthellaceae</taxon>
        <taxon>Gordonibacter</taxon>
    </lineage>
</organism>
<evidence type="ECO:0000256" key="2">
    <source>
        <dbReference type="ARBA" id="ARBA00023125"/>
    </source>
</evidence>
<evidence type="ECO:0000259" key="6">
    <source>
        <dbReference type="PROSITE" id="PS50043"/>
    </source>
</evidence>
<gene>
    <name evidence="7" type="ORF">C1877_12840</name>
</gene>
<dbReference type="AlphaFoldDB" id="A0A369LTZ3"/>
<dbReference type="GO" id="GO:0003677">
    <property type="term" value="F:DNA binding"/>
    <property type="evidence" value="ECO:0007669"/>
    <property type="project" value="UniProtKB-KW"/>
</dbReference>
<evidence type="ECO:0000313" key="7">
    <source>
        <dbReference type="EMBL" id="RDB63011.1"/>
    </source>
</evidence>